<evidence type="ECO:0000259" key="1">
    <source>
        <dbReference type="PROSITE" id="PS51707"/>
    </source>
</evidence>
<dbReference type="InterPro" id="IPR038727">
    <property type="entry name" value="NadR/Ttd14_AAA_dom"/>
</dbReference>
<dbReference type="GO" id="GO:0005525">
    <property type="term" value="F:GTP binding"/>
    <property type="evidence" value="ECO:0007669"/>
    <property type="project" value="TreeGrafter"/>
</dbReference>
<reference evidence="2 3" key="1">
    <citation type="submission" date="2020-07" db="EMBL/GenBank/DDBJ databases">
        <title>Huge and variable diversity of episymbiotic CPR bacteria and DPANN archaea in groundwater ecosystems.</title>
        <authorList>
            <person name="He C.Y."/>
            <person name="Keren R."/>
            <person name="Whittaker M."/>
            <person name="Farag I.F."/>
            <person name="Doudna J."/>
            <person name="Cate J.H.D."/>
            <person name="Banfield J.F."/>
        </authorList>
    </citation>
    <scope>NUCLEOTIDE SEQUENCE [LARGE SCALE GENOMIC DNA]</scope>
    <source>
        <strain evidence="2">NC_groundwater_541_Ag_S-0.1um_46_50</strain>
    </source>
</reference>
<sequence length="371" mass="42226">MQDVDTIGLTGGPCAGKTTGKNYVAEKLSDYGYGVIIVPEAATELFMSGVRIHGPSGVGVFNFQKQIIERQIENENRYRHWAGLLPSPKRLVICDRGVMDCGAYMDAGEFAALVESMGWNVARFLARYKGVFHLVTAADGAEAFYTTVNNPARRETPEEARVADRLTQEVWVGHQHLRVVDNSTDFEGKMRRLLAAICRVIGIPAPLEIERRFLVESPNISNIITSGIKVVGVFIEQRYLKSETDLIRRIRKRGQEGHFVYYQTEKREIKPGVRAETEKEIGPLEYLRLSREACDSAFDVIEKRRYCFLWRGQYFELDIFEKPKRLAGLTILEIELTEENDKIDIPPFLKVITEITQDTSFSNRELARRPS</sequence>
<dbReference type="InterPro" id="IPR033469">
    <property type="entry name" value="CYTH-like_dom_sf"/>
</dbReference>
<dbReference type="EMBL" id="CP066690">
    <property type="protein sequence ID" value="QQG45282.1"/>
    <property type="molecule type" value="Genomic_DNA"/>
</dbReference>
<evidence type="ECO:0000313" key="2">
    <source>
        <dbReference type="EMBL" id="QQG45282.1"/>
    </source>
</evidence>
<dbReference type="Gene3D" id="3.40.50.300">
    <property type="entry name" value="P-loop containing nucleotide triphosphate hydrolases"/>
    <property type="match status" value="1"/>
</dbReference>
<name>A0A7T5RJI3_9BACT</name>
<gene>
    <name evidence="2" type="ORF">HYW89_04785</name>
</gene>
<dbReference type="InterPro" id="IPR023577">
    <property type="entry name" value="CYTH_domain"/>
</dbReference>
<dbReference type="SUPFAM" id="SSF52540">
    <property type="entry name" value="P-loop containing nucleoside triphosphate hydrolases"/>
    <property type="match status" value="1"/>
</dbReference>
<dbReference type="PROSITE" id="PS51707">
    <property type="entry name" value="CYTH"/>
    <property type="match status" value="1"/>
</dbReference>
<evidence type="ECO:0000313" key="3">
    <source>
        <dbReference type="Proteomes" id="UP000595618"/>
    </source>
</evidence>
<dbReference type="PANTHER" id="PTHR34932:SF1">
    <property type="entry name" value="TRPL TRANSLOCATION DEFECT PROTEIN 14"/>
    <property type="match status" value="1"/>
</dbReference>
<dbReference type="Proteomes" id="UP000595618">
    <property type="component" value="Chromosome"/>
</dbReference>
<dbReference type="Gene3D" id="2.40.320.10">
    <property type="entry name" value="Hypothetical Protein Pfu-838710-001"/>
    <property type="match status" value="1"/>
</dbReference>
<protein>
    <submittedName>
        <fullName evidence="2">AAA family ATPase</fullName>
    </submittedName>
</protein>
<dbReference type="SUPFAM" id="SSF55154">
    <property type="entry name" value="CYTH-like phosphatases"/>
    <property type="match status" value="1"/>
</dbReference>
<dbReference type="GO" id="GO:0035091">
    <property type="term" value="F:phosphatidylinositol binding"/>
    <property type="evidence" value="ECO:0007669"/>
    <property type="project" value="TreeGrafter"/>
</dbReference>
<organism evidence="2 3">
    <name type="scientific">Candidatus Sungiibacteriota bacterium</name>
    <dbReference type="NCBI Taxonomy" id="2750080"/>
    <lineage>
        <taxon>Bacteria</taxon>
        <taxon>Candidatus Sungiibacteriota</taxon>
    </lineage>
</organism>
<accession>A0A7T5RJI3</accession>
<dbReference type="Pfam" id="PF13521">
    <property type="entry name" value="AAA_28"/>
    <property type="match status" value="1"/>
</dbReference>
<dbReference type="GO" id="GO:0070300">
    <property type="term" value="F:phosphatidic acid binding"/>
    <property type="evidence" value="ECO:0007669"/>
    <property type="project" value="TreeGrafter"/>
</dbReference>
<dbReference type="PANTHER" id="PTHR34932">
    <property type="entry name" value="TRPL TRANSLOCATION DEFECT PROTEIN 14"/>
    <property type="match status" value="1"/>
</dbReference>
<dbReference type="InterPro" id="IPR027417">
    <property type="entry name" value="P-loop_NTPase"/>
</dbReference>
<dbReference type="InterPro" id="IPR053227">
    <property type="entry name" value="TRPL-trafficking_regulator"/>
</dbReference>
<proteinExistence type="predicted"/>
<feature type="domain" description="CYTH" evidence="1">
    <location>
        <begin position="206"/>
        <end position="371"/>
    </location>
</feature>
<dbReference type="AlphaFoldDB" id="A0A7T5RJI3"/>